<dbReference type="Gene3D" id="2.50.20.20">
    <property type="match status" value="1"/>
</dbReference>
<reference evidence="2 3" key="1">
    <citation type="submission" date="2019-11" db="EMBL/GenBank/DDBJ databases">
        <title>FDA dAtabase for Regulatory Grade micrObial Sequences (FDA-ARGOS): Supporting development and validation of Infectious Disease Dx tests.</title>
        <authorList>
            <person name="Turner S."/>
            <person name="Byrd R."/>
            <person name="Tallon L."/>
            <person name="Sadzewicz L."/>
            <person name="Vavikolanu K."/>
            <person name="Mehta A."/>
            <person name="Aluvathingal J."/>
            <person name="Nadendla S."/>
            <person name="Myers T."/>
            <person name="Yan Y."/>
            <person name="Sichtig H."/>
        </authorList>
    </citation>
    <scope>NUCLEOTIDE SEQUENCE [LARGE SCALE GENOMIC DNA]</scope>
    <source>
        <strain evidence="2 3">FDAARGOS_741</strain>
    </source>
</reference>
<name>A0AAP9KT51_9BACL</name>
<protein>
    <recommendedName>
        <fullName evidence="4">Lipoprotein</fullName>
    </recommendedName>
</protein>
<dbReference type="Proteomes" id="UP000425411">
    <property type="component" value="Chromosome"/>
</dbReference>
<proteinExistence type="predicted"/>
<dbReference type="PROSITE" id="PS51257">
    <property type="entry name" value="PROKAR_LIPOPROTEIN"/>
    <property type="match status" value="1"/>
</dbReference>
<feature type="chain" id="PRO_5042883593" description="Lipoprotein" evidence="1">
    <location>
        <begin position="25"/>
        <end position="262"/>
    </location>
</feature>
<gene>
    <name evidence="2" type="ORF">FOC49_03900</name>
</gene>
<evidence type="ECO:0000313" key="2">
    <source>
        <dbReference type="EMBL" id="QGS09073.1"/>
    </source>
</evidence>
<evidence type="ECO:0000313" key="3">
    <source>
        <dbReference type="Proteomes" id="UP000425411"/>
    </source>
</evidence>
<keyword evidence="1" id="KW-0732">Signal</keyword>
<dbReference type="RefSeq" id="WP_004633874.1">
    <property type="nucleotide sequence ID" value="NZ_CAXSSU010000004.1"/>
</dbReference>
<organism evidence="2 3">
    <name type="scientific">Gemella morbillorum</name>
    <dbReference type="NCBI Taxonomy" id="29391"/>
    <lineage>
        <taxon>Bacteria</taxon>
        <taxon>Bacillati</taxon>
        <taxon>Bacillota</taxon>
        <taxon>Bacilli</taxon>
        <taxon>Bacillales</taxon>
        <taxon>Gemellaceae</taxon>
        <taxon>Gemella</taxon>
    </lineage>
</organism>
<accession>A0AAP9KT51</accession>
<evidence type="ECO:0000256" key="1">
    <source>
        <dbReference type="SAM" id="SignalP"/>
    </source>
</evidence>
<sequence>MKSIKKYILIIAVALLTISLSACGTKVTAEEAINKVAETNKNIKNAEFTSNVTTEFTSNNQTKKTEAKVSGTMISDPLALYAKTDITSPRKTSLDMYIKDNVIYVKNGDSSAWLKSSDPKLLSQFEKYKQITSSDKVMDFYKKLGKDFKITEENGNYVLTYNGSGDQFKELMTALSESSGGQLNSKAINNVDFKNVDIKYVVTKDFNIVSGEVKMEIASKSTSNPETLKLVQTITYAKINQVNSIDLPEEAKNAKEINKISR</sequence>
<feature type="signal peptide" evidence="1">
    <location>
        <begin position="1"/>
        <end position="24"/>
    </location>
</feature>
<dbReference type="EMBL" id="CP046314">
    <property type="protein sequence ID" value="QGS09073.1"/>
    <property type="molecule type" value="Genomic_DNA"/>
</dbReference>
<evidence type="ECO:0008006" key="4">
    <source>
        <dbReference type="Google" id="ProtNLM"/>
    </source>
</evidence>
<dbReference type="Pfam" id="PF20316">
    <property type="entry name" value="DUF6612"/>
    <property type="match status" value="1"/>
</dbReference>
<keyword evidence="3" id="KW-1185">Reference proteome</keyword>
<dbReference type="InterPro" id="IPR046720">
    <property type="entry name" value="DUF6612"/>
</dbReference>
<dbReference type="AlphaFoldDB" id="A0AAP9KT51"/>